<dbReference type="OrthoDB" id="9805933at2"/>
<evidence type="ECO:0000256" key="6">
    <source>
        <dbReference type="ARBA" id="ARBA00022691"/>
    </source>
</evidence>
<dbReference type="UniPathway" id="UPA00392"/>
<dbReference type="Proteomes" id="UP000054075">
    <property type="component" value="Unassembled WGS sequence"/>
</dbReference>
<dbReference type="STRING" id="59196.RICGR_0268"/>
<reference evidence="14" key="2">
    <citation type="submission" date="2007-10" db="EMBL/GenBank/DDBJ databases">
        <authorList>
            <person name="Myers G.S."/>
        </authorList>
    </citation>
    <scope>NUCLEOTIDE SEQUENCE [LARGE SCALE GENOMIC DNA]</scope>
</reference>
<protein>
    <recommendedName>
        <fullName evidence="11 13">S-adenosylmethionine:tRNA ribosyltransferase-isomerase</fullName>
        <ecNumber evidence="10 13">2.4.99.17</ecNumber>
    </recommendedName>
    <alternativeName>
        <fullName evidence="12 13">Queuosine biosynthesis protein QueA</fullName>
    </alternativeName>
</protein>
<dbReference type="FunFam" id="3.40.1780.10:FF:000001">
    <property type="entry name" value="S-adenosylmethionine:tRNA ribosyltransferase-isomerase"/>
    <property type="match status" value="1"/>
</dbReference>
<evidence type="ECO:0000313" key="15">
    <source>
        <dbReference type="Proteomes" id="UP000054075"/>
    </source>
</evidence>
<sequence length="350" mass="39984">MLQTRLQTQYKPEDFFYELPEKLIAHYPTEQRTDSRLLCLNKTTGVMQHKKFKDILDFINPGDLLVLNNTQVIPARLFAKKITGGKVEILIERILERQRILAQLKSSKSLQRGTRLILENEMHVEIVNRTETMYELVFLIEPNLSILELLNQIGHIPLPPYIQRADELFDGERYQTVFASVPGAIAAPTAGLHFDEDLLTELKTKGVHIAYITLHVGAGTFQPIRSDRLEDHRMHHEYVTVSKTVCEQIIRAKQLNKRIIAVGTTVVRSLETAALQGQINPLAGETNLFIYPGFNFHCIDALITNFHLPRSTLLMLVCALGGYELIMQAYQEAVFQGYRFFSYGDAMWIS</sequence>
<accession>A8PK82</accession>
<evidence type="ECO:0000256" key="11">
    <source>
        <dbReference type="ARBA" id="ARBA00069325"/>
    </source>
</evidence>
<evidence type="ECO:0000256" key="1">
    <source>
        <dbReference type="ARBA" id="ARBA00004496"/>
    </source>
</evidence>
<dbReference type="HAMAP" id="MF_00113">
    <property type="entry name" value="QueA"/>
    <property type="match status" value="1"/>
</dbReference>
<reference evidence="14" key="1">
    <citation type="submission" date="2006-04" db="EMBL/GenBank/DDBJ databases">
        <authorList>
            <person name="Seshadri R."/>
            <person name="Federici B.A."/>
        </authorList>
    </citation>
    <scope>NUCLEOTIDE SEQUENCE [LARGE SCALE GENOMIC DNA]</scope>
</reference>
<dbReference type="NCBIfam" id="NF001140">
    <property type="entry name" value="PRK00147.1"/>
    <property type="match status" value="1"/>
</dbReference>
<dbReference type="PANTHER" id="PTHR30307">
    <property type="entry name" value="S-ADENOSYLMETHIONINE:TRNA RIBOSYLTRANSFERASE-ISOMERASE"/>
    <property type="match status" value="1"/>
</dbReference>
<dbReference type="InterPro" id="IPR042118">
    <property type="entry name" value="QueA_dom1"/>
</dbReference>
<dbReference type="SUPFAM" id="SSF111337">
    <property type="entry name" value="QueA-like"/>
    <property type="match status" value="1"/>
</dbReference>
<dbReference type="GO" id="GO:0051075">
    <property type="term" value="F:S-adenosylmethionine:tRNA ribosyltransferase-isomerase activity"/>
    <property type="evidence" value="ECO:0007669"/>
    <property type="project" value="UniProtKB-EC"/>
</dbReference>
<comment type="pathway">
    <text evidence="2 13">tRNA modification; tRNA-queuosine biosynthesis.</text>
</comment>
<comment type="function">
    <text evidence="13">Transfers and isomerizes the ribose moiety from AdoMet to the 7-aminomethyl group of 7-deazaguanine (preQ1-tRNA) to give epoxyqueuosine (oQ-tRNA).</text>
</comment>
<dbReference type="InterPro" id="IPR036100">
    <property type="entry name" value="QueA_sf"/>
</dbReference>
<comment type="catalytic activity">
    <reaction evidence="8 13">
        <text>7-aminomethyl-7-carbaguanosine(34) in tRNA + S-adenosyl-L-methionine = epoxyqueuosine(34) in tRNA + adenine + L-methionine + 2 H(+)</text>
        <dbReference type="Rhea" id="RHEA:32155"/>
        <dbReference type="Rhea" id="RHEA-COMP:10342"/>
        <dbReference type="Rhea" id="RHEA-COMP:18582"/>
        <dbReference type="ChEBI" id="CHEBI:15378"/>
        <dbReference type="ChEBI" id="CHEBI:16708"/>
        <dbReference type="ChEBI" id="CHEBI:57844"/>
        <dbReference type="ChEBI" id="CHEBI:59789"/>
        <dbReference type="ChEBI" id="CHEBI:82833"/>
        <dbReference type="ChEBI" id="CHEBI:194443"/>
        <dbReference type="EC" id="2.4.99.17"/>
    </reaction>
</comment>
<evidence type="ECO:0000256" key="13">
    <source>
        <dbReference type="HAMAP-Rule" id="MF_00113"/>
    </source>
</evidence>
<evidence type="ECO:0000256" key="2">
    <source>
        <dbReference type="ARBA" id="ARBA00004691"/>
    </source>
</evidence>
<organism evidence="14 15">
    <name type="scientific">Rickettsiella grylli</name>
    <dbReference type="NCBI Taxonomy" id="59196"/>
    <lineage>
        <taxon>Bacteria</taxon>
        <taxon>Pseudomonadati</taxon>
        <taxon>Pseudomonadota</taxon>
        <taxon>Gammaproteobacteria</taxon>
        <taxon>Legionellales</taxon>
        <taxon>Coxiellaceae</taxon>
        <taxon>Rickettsiella</taxon>
    </lineage>
</organism>
<evidence type="ECO:0000256" key="4">
    <source>
        <dbReference type="ARBA" id="ARBA00022490"/>
    </source>
</evidence>
<evidence type="ECO:0000313" key="14">
    <source>
        <dbReference type="EMBL" id="EDP46413.1"/>
    </source>
</evidence>
<evidence type="ECO:0000256" key="7">
    <source>
        <dbReference type="ARBA" id="ARBA00022785"/>
    </source>
</evidence>
<dbReference type="Pfam" id="PF02547">
    <property type="entry name" value="Queuosine_synth"/>
    <property type="match status" value="1"/>
</dbReference>
<dbReference type="AlphaFoldDB" id="A8PK82"/>
<evidence type="ECO:0000256" key="9">
    <source>
        <dbReference type="ARBA" id="ARBA00061210"/>
    </source>
</evidence>
<dbReference type="EC" id="2.4.99.17" evidence="10 13"/>
<name>A8PK82_9COXI</name>
<dbReference type="eggNOG" id="COG0809">
    <property type="taxonomic scope" value="Bacteria"/>
</dbReference>
<dbReference type="Gene3D" id="3.40.1780.10">
    <property type="entry name" value="QueA-like"/>
    <property type="match status" value="1"/>
</dbReference>
<comment type="subunit">
    <text evidence="3 13">Monomer.</text>
</comment>
<evidence type="ECO:0000256" key="5">
    <source>
        <dbReference type="ARBA" id="ARBA00022679"/>
    </source>
</evidence>
<dbReference type="RefSeq" id="WP_006035392.1">
    <property type="nucleotide sequence ID" value="NZ_AAQJ02000001.1"/>
</dbReference>
<keyword evidence="7 13" id="KW-0671">Queuosine biosynthesis</keyword>
<keyword evidence="4 13" id="KW-0963">Cytoplasm</keyword>
<dbReference type="GO" id="GO:0005737">
    <property type="term" value="C:cytoplasm"/>
    <property type="evidence" value="ECO:0007669"/>
    <property type="project" value="UniProtKB-SubCell"/>
</dbReference>
<evidence type="ECO:0000256" key="12">
    <source>
        <dbReference type="ARBA" id="ARBA00076160"/>
    </source>
</evidence>
<dbReference type="NCBIfam" id="TIGR00113">
    <property type="entry name" value="queA"/>
    <property type="match status" value="1"/>
</dbReference>
<comment type="subcellular location">
    <subcellularLocation>
        <location evidence="1 13">Cytoplasm</location>
    </subcellularLocation>
</comment>
<dbReference type="InterPro" id="IPR042119">
    <property type="entry name" value="QueA_dom2"/>
</dbReference>
<keyword evidence="15" id="KW-1185">Reference proteome</keyword>
<keyword evidence="14" id="KW-0413">Isomerase</keyword>
<keyword evidence="5 13" id="KW-0808">Transferase</keyword>
<gene>
    <name evidence="13 14" type="primary">queA</name>
    <name evidence="14" type="ORF">RICGR_0268</name>
</gene>
<proteinExistence type="inferred from homology"/>
<evidence type="ECO:0000256" key="3">
    <source>
        <dbReference type="ARBA" id="ARBA00011245"/>
    </source>
</evidence>
<evidence type="ECO:0000256" key="10">
    <source>
        <dbReference type="ARBA" id="ARBA00066503"/>
    </source>
</evidence>
<keyword evidence="6 13" id="KW-0949">S-adenosyl-L-methionine</keyword>
<dbReference type="PANTHER" id="PTHR30307:SF0">
    <property type="entry name" value="S-ADENOSYLMETHIONINE:TRNA RIBOSYLTRANSFERASE-ISOMERASE"/>
    <property type="match status" value="1"/>
</dbReference>
<comment type="caution">
    <text evidence="14">The sequence shown here is derived from an EMBL/GenBank/DDBJ whole genome shotgun (WGS) entry which is preliminary data.</text>
</comment>
<comment type="similarity">
    <text evidence="9 13">Belongs to the QueA family.</text>
</comment>
<dbReference type="GO" id="GO:0008616">
    <property type="term" value="P:tRNA queuosine(34) biosynthetic process"/>
    <property type="evidence" value="ECO:0007669"/>
    <property type="project" value="UniProtKB-UniRule"/>
</dbReference>
<dbReference type="EMBL" id="AAQJ02000001">
    <property type="protein sequence ID" value="EDP46413.1"/>
    <property type="molecule type" value="Genomic_DNA"/>
</dbReference>
<dbReference type="Gene3D" id="2.40.10.240">
    <property type="entry name" value="QueA-like"/>
    <property type="match status" value="1"/>
</dbReference>
<evidence type="ECO:0000256" key="8">
    <source>
        <dbReference type="ARBA" id="ARBA00052751"/>
    </source>
</evidence>
<dbReference type="InterPro" id="IPR003699">
    <property type="entry name" value="QueA"/>
</dbReference>